<gene>
    <name evidence="3" type="ordered locus">Tery_4515</name>
</gene>
<feature type="domain" description="SLH" evidence="2">
    <location>
        <begin position="107"/>
        <end position="171"/>
    </location>
</feature>
<reference evidence="3" key="1">
    <citation type="submission" date="2006-06" db="EMBL/GenBank/DDBJ databases">
        <title>Complete sequence of Trichodesmium erythraeum IMS101.</title>
        <authorList>
            <consortium name="US DOE Joint Genome Institute"/>
            <person name="Copeland A."/>
            <person name="Lucas S."/>
            <person name="Lapidus A."/>
            <person name="Barry K."/>
            <person name="Detter J.C."/>
            <person name="Glavina del Rio T."/>
            <person name="Hammon N."/>
            <person name="Israni S."/>
            <person name="Dalin E."/>
            <person name="Tice H."/>
            <person name="Pitluck S."/>
            <person name="Kiss H."/>
            <person name="Munk A.C."/>
            <person name="Brettin T."/>
            <person name="Bruce D."/>
            <person name="Han C."/>
            <person name="Tapia R."/>
            <person name="Gilna P."/>
            <person name="Schmutz J."/>
            <person name="Larimer F."/>
            <person name="Land M."/>
            <person name="Hauser L."/>
            <person name="Kyrpides N."/>
            <person name="Kim E."/>
            <person name="Richardson P."/>
        </authorList>
    </citation>
    <scope>NUCLEOTIDE SEQUENCE [LARGE SCALE GENOMIC DNA]</scope>
    <source>
        <strain evidence="3">IMS101</strain>
    </source>
</reference>
<dbReference type="Gene3D" id="2.40.160.10">
    <property type="entry name" value="Porin"/>
    <property type="match status" value="1"/>
</dbReference>
<accession>Q10W74</accession>
<organism evidence="3">
    <name type="scientific">Trichodesmium erythraeum (strain IMS101)</name>
    <dbReference type="NCBI Taxonomy" id="203124"/>
    <lineage>
        <taxon>Bacteria</taxon>
        <taxon>Bacillati</taxon>
        <taxon>Cyanobacteriota</taxon>
        <taxon>Cyanophyceae</taxon>
        <taxon>Oscillatoriophycideae</taxon>
        <taxon>Oscillatoriales</taxon>
        <taxon>Microcoleaceae</taxon>
        <taxon>Trichodesmium</taxon>
    </lineage>
</organism>
<dbReference type="GO" id="GO:0008643">
    <property type="term" value="P:carbohydrate transport"/>
    <property type="evidence" value="ECO:0007669"/>
    <property type="project" value="InterPro"/>
</dbReference>
<evidence type="ECO:0000259" key="2">
    <source>
        <dbReference type="PROSITE" id="PS51272"/>
    </source>
</evidence>
<evidence type="ECO:0000256" key="1">
    <source>
        <dbReference type="RuleBase" id="RU363072"/>
    </source>
</evidence>
<dbReference type="PANTHER" id="PTHR43308:SF1">
    <property type="entry name" value="OUTER MEMBRANE PROTEIN ALPHA"/>
    <property type="match status" value="1"/>
</dbReference>
<dbReference type="InterPro" id="IPR007049">
    <property type="entry name" value="Carb-sel_porin_OprB"/>
</dbReference>
<evidence type="ECO:0000313" key="3">
    <source>
        <dbReference type="EMBL" id="ABG53500.1"/>
    </source>
</evidence>
<dbReference type="HOGENOM" id="CLU_018575_1_0_3"/>
<dbReference type="PROSITE" id="PS51272">
    <property type="entry name" value="SLH"/>
    <property type="match status" value="1"/>
</dbReference>
<protein>
    <submittedName>
        <fullName evidence="3">Carbohydrate-selective porin OprB</fullName>
    </submittedName>
</protein>
<dbReference type="GO" id="GO:0015288">
    <property type="term" value="F:porin activity"/>
    <property type="evidence" value="ECO:0007669"/>
    <property type="project" value="InterPro"/>
</dbReference>
<dbReference type="GO" id="GO:0016020">
    <property type="term" value="C:membrane"/>
    <property type="evidence" value="ECO:0007669"/>
    <property type="project" value="InterPro"/>
</dbReference>
<proteinExistence type="inferred from homology"/>
<dbReference type="OrthoDB" id="437344at2"/>
<dbReference type="InterPro" id="IPR001119">
    <property type="entry name" value="SLH_dom"/>
</dbReference>
<name>Q10W74_TRIEI</name>
<dbReference type="NCBIfam" id="NF033921">
    <property type="entry name" value="por_somb"/>
    <property type="match status" value="1"/>
</dbReference>
<sequence>MRLKFCNIVIFPLVLGMGWVLSIAHSSKAEKQVSSQDIEQAAHILEKMQEYNPLNQPPPKSQPLANWKEESTTIVKETNEGILGQIEQYNQLDQHTEISAPLEKVNSVNQLSDILPVDWAYSALQGLAERYDCLLTSPNATFSGNRAISRYEFAVNLNECLQVIQNLIEEFDETYITQEDLAKSQRLQEDFAIEIADIKSRLNGLETRTDILEANQFSTTTLLKGEVVLALYDAFGNDGEEDATASADDSQIGFGHNLTLNFDTSFTGRDFLRTRLRAGDLPGVNTDTAMTNLNNGSPPNDITRLTEIYYIFPLNKEMSIYIGAAGLDFDLIAPALNPKLISGNTGSLALFPAYSPTIYIQVGGAGLGYSYQINDNLRLDVAYLGGAPGGGTGKVNDPREGGGIFNGTNSAYAQLTVSPNLDLDFSFAYVRAYYTADLVNVAGFTGSRNAQKPFGKVPTSADHFGFQSSYRWAPFTISGWVGYSNAEAEAGDREGDEADIWHWAVTVAINDLVFENGSLGLSVGQQPKLTDIDNGEDDPDTSIQFQLFYNYRISNNIDITSGFFVETQPEHDDRNDPIWVFVTRSTLRF</sequence>
<dbReference type="InterPro" id="IPR047684">
    <property type="entry name" value="Por_som-like"/>
</dbReference>
<dbReference type="STRING" id="203124.Tery_4515"/>
<comment type="similarity">
    <text evidence="1">Belongs to the OprB family.</text>
</comment>
<dbReference type="eggNOG" id="COG3637">
    <property type="taxonomic scope" value="Bacteria"/>
</dbReference>
<dbReference type="EMBL" id="CP000393">
    <property type="protein sequence ID" value="ABG53500.1"/>
    <property type="molecule type" value="Genomic_DNA"/>
</dbReference>
<dbReference type="PANTHER" id="PTHR43308">
    <property type="entry name" value="OUTER MEMBRANE PROTEIN ALPHA-RELATED"/>
    <property type="match status" value="1"/>
</dbReference>
<dbReference type="AlphaFoldDB" id="Q10W74"/>
<dbReference type="KEGG" id="ter:Tery_4515"/>
<dbReference type="InterPro" id="IPR023614">
    <property type="entry name" value="Porin_dom_sf"/>
</dbReference>
<dbReference type="InterPro" id="IPR051465">
    <property type="entry name" value="Cell_Envelope_Struct_Comp"/>
</dbReference>
<dbReference type="Pfam" id="PF04966">
    <property type="entry name" value="OprB"/>
    <property type="match status" value="1"/>
</dbReference>